<comment type="caution">
    <text evidence="1">The sequence shown here is derived from an EMBL/GenBank/DDBJ whole genome shotgun (WGS) entry which is preliminary data.</text>
</comment>
<dbReference type="EMBL" id="DRYQ01000094">
    <property type="protein sequence ID" value="HHQ51012.1"/>
    <property type="molecule type" value="Genomic_DNA"/>
</dbReference>
<sequence>MYRILVALFTHRNYTTKYDVNLDFEIGSDRWGYRAPVVIEEFIANTMSGLKRHGIDLSKVIFVVTDVGTSVKLGSRVNPLTVETFSN</sequence>
<accession>A0A7J3Z8M7</accession>
<organism evidence="1">
    <name type="scientific">Ignisphaera aggregans</name>
    <dbReference type="NCBI Taxonomy" id="334771"/>
    <lineage>
        <taxon>Archaea</taxon>
        <taxon>Thermoproteota</taxon>
        <taxon>Thermoprotei</taxon>
        <taxon>Desulfurococcales</taxon>
        <taxon>Desulfurococcaceae</taxon>
        <taxon>Ignisphaera</taxon>
    </lineage>
</organism>
<proteinExistence type="predicted"/>
<reference evidence="1" key="1">
    <citation type="journal article" date="2020" name="mSystems">
        <title>Genome- and Community-Level Interaction Insights into Carbon Utilization and Element Cycling Functions of Hydrothermarchaeota in Hydrothermal Sediment.</title>
        <authorList>
            <person name="Zhou Z."/>
            <person name="Liu Y."/>
            <person name="Xu W."/>
            <person name="Pan J."/>
            <person name="Luo Z.H."/>
            <person name="Li M."/>
        </authorList>
    </citation>
    <scope>NUCLEOTIDE SEQUENCE [LARGE SCALE GENOMIC DNA]</scope>
    <source>
        <strain evidence="1">SpSt-1105</strain>
    </source>
</reference>
<evidence type="ECO:0000313" key="1">
    <source>
        <dbReference type="EMBL" id="HHQ51012.1"/>
    </source>
</evidence>
<name>A0A7J3Z8M7_9CREN</name>
<protein>
    <submittedName>
        <fullName evidence="1">Uncharacterized protein</fullName>
    </submittedName>
</protein>
<gene>
    <name evidence="1" type="ORF">ENM66_06660</name>
</gene>
<dbReference type="AlphaFoldDB" id="A0A7J3Z8M7"/>